<organism evidence="3 4">
    <name type="scientific">Lentithecium fluviatile CBS 122367</name>
    <dbReference type="NCBI Taxonomy" id="1168545"/>
    <lineage>
        <taxon>Eukaryota</taxon>
        <taxon>Fungi</taxon>
        <taxon>Dikarya</taxon>
        <taxon>Ascomycota</taxon>
        <taxon>Pezizomycotina</taxon>
        <taxon>Dothideomycetes</taxon>
        <taxon>Pleosporomycetidae</taxon>
        <taxon>Pleosporales</taxon>
        <taxon>Massarineae</taxon>
        <taxon>Lentitheciaceae</taxon>
        <taxon>Lentithecium</taxon>
    </lineage>
</organism>
<protein>
    <recommendedName>
        <fullName evidence="2">CorA-like transporter domain-containing protein</fullName>
    </recommendedName>
</protein>
<feature type="domain" description="CorA-like transporter" evidence="2">
    <location>
        <begin position="48"/>
        <end position="153"/>
    </location>
</feature>
<dbReference type="InterPro" id="IPR058257">
    <property type="entry name" value="CorA-like_dom"/>
</dbReference>
<dbReference type="Pfam" id="PF26616">
    <property type="entry name" value="CorA-like"/>
    <property type="match status" value="1"/>
</dbReference>
<accession>A0A6G1J4U0</accession>
<sequence length="375" mass="43326">MFDRLVQFCNVFEEFSTYVLQFGRRIRDAPETSTTSHMRLHTDKSLDFGYEICYNIKHFELHGRDLKDPWSCRHAAFYQRYSSAEHLSKWIIIQGPSKIQSLIERSISAQASVLPTHHEHPLYLHVQFIRLLERNWTSYLVSLEELRRKTSDKIIFLDSYDIPVELKDVHDIHNIQSKLRTAIVMIEGAISLINTIDRLCNLLQNHKNHGSKFHSPLDLLDLVVAELKQLLSIFQSHKRTASTILQSSEDVKVMILTAIAHRHNEAIRMHASSLDSFTVRASIESERRTEIAGKALLESHAMRIATLIIVFYLPLNLTTAFFSTNLITFQENGSMRIRKSIWLFIVAAFLVSGGTAIAFWIWKRTERVGRKNATP</sequence>
<keyword evidence="4" id="KW-1185">Reference proteome</keyword>
<evidence type="ECO:0000313" key="3">
    <source>
        <dbReference type="EMBL" id="KAF2685428.1"/>
    </source>
</evidence>
<dbReference type="Proteomes" id="UP000799291">
    <property type="component" value="Unassembled WGS sequence"/>
</dbReference>
<reference evidence="3" key="1">
    <citation type="journal article" date="2020" name="Stud. Mycol.">
        <title>101 Dothideomycetes genomes: a test case for predicting lifestyles and emergence of pathogens.</title>
        <authorList>
            <person name="Haridas S."/>
            <person name="Albert R."/>
            <person name="Binder M."/>
            <person name="Bloem J."/>
            <person name="Labutti K."/>
            <person name="Salamov A."/>
            <person name="Andreopoulos B."/>
            <person name="Baker S."/>
            <person name="Barry K."/>
            <person name="Bills G."/>
            <person name="Bluhm B."/>
            <person name="Cannon C."/>
            <person name="Castanera R."/>
            <person name="Culley D."/>
            <person name="Daum C."/>
            <person name="Ezra D."/>
            <person name="Gonzalez J."/>
            <person name="Henrissat B."/>
            <person name="Kuo A."/>
            <person name="Liang C."/>
            <person name="Lipzen A."/>
            <person name="Lutzoni F."/>
            <person name="Magnuson J."/>
            <person name="Mondo S."/>
            <person name="Nolan M."/>
            <person name="Ohm R."/>
            <person name="Pangilinan J."/>
            <person name="Park H.-J."/>
            <person name="Ramirez L."/>
            <person name="Alfaro M."/>
            <person name="Sun H."/>
            <person name="Tritt A."/>
            <person name="Yoshinaga Y."/>
            <person name="Zwiers L.-H."/>
            <person name="Turgeon B."/>
            <person name="Goodwin S."/>
            <person name="Spatafora J."/>
            <person name="Crous P."/>
            <person name="Grigoriev I."/>
        </authorList>
    </citation>
    <scope>NUCLEOTIDE SEQUENCE</scope>
    <source>
        <strain evidence="3">CBS 122367</strain>
    </source>
</reference>
<gene>
    <name evidence="3" type="ORF">K458DRAFT_430937</name>
</gene>
<feature type="transmembrane region" description="Helical" evidence="1">
    <location>
        <begin position="341"/>
        <end position="362"/>
    </location>
</feature>
<evidence type="ECO:0000313" key="4">
    <source>
        <dbReference type="Proteomes" id="UP000799291"/>
    </source>
</evidence>
<evidence type="ECO:0000259" key="2">
    <source>
        <dbReference type="Pfam" id="PF26616"/>
    </source>
</evidence>
<keyword evidence="1" id="KW-0812">Transmembrane</keyword>
<proteinExistence type="predicted"/>
<dbReference type="OrthoDB" id="5396681at2759"/>
<dbReference type="Gene3D" id="1.20.58.340">
    <property type="entry name" value="Magnesium transport protein CorA, transmembrane region"/>
    <property type="match status" value="1"/>
</dbReference>
<keyword evidence="1" id="KW-0472">Membrane</keyword>
<feature type="transmembrane region" description="Helical" evidence="1">
    <location>
        <begin position="304"/>
        <end position="329"/>
    </location>
</feature>
<dbReference type="EMBL" id="MU005579">
    <property type="protein sequence ID" value="KAF2685428.1"/>
    <property type="molecule type" value="Genomic_DNA"/>
</dbReference>
<keyword evidence="1" id="KW-1133">Transmembrane helix</keyword>
<name>A0A6G1J4U0_9PLEO</name>
<dbReference type="AlphaFoldDB" id="A0A6G1J4U0"/>
<evidence type="ECO:0000256" key="1">
    <source>
        <dbReference type="SAM" id="Phobius"/>
    </source>
</evidence>